<comment type="caution">
    <text evidence="2">The sequence shown here is derived from an EMBL/GenBank/DDBJ whole genome shotgun (WGS) entry which is preliminary data.</text>
</comment>
<dbReference type="Proteomes" id="UP000054776">
    <property type="component" value="Unassembled WGS sequence"/>
</dbReference>
<keyword evidence="3" id="KW-1185">Reference proteome</keyword>
<dbReference type="GO" id="GO:0003676">
    <property type="term" value="F:nucleic acid binding"/>
    <property type="evidence" value="ECO:0007669"/>
    <property type="project" value="InterPro"/>
</dbReference>
<evidence type="ECO:0000313" key="2">
    <source>
        <dbReference type="EMBL" id="KRY26459.1"/>
    </source>
</evidence>
<sequence>MVAYMHAVCEEEGPDVEQPCANAGHDRGIPSAASQRRHPMTAGKDPVWESWTAPFPLTNMETGTVAMVLVEKYIAYFGALDYLHSDQGRSFEASVVMEICHLFGIRKTRSSQ</sequence>
<evidence type="ECO:0000256" key="1">
    <source>
        <dbReference type="SAM" id="MobiDB-lite"/>
    </source>
</evidence>
<organism evidence="2 3">
    <name type="scientific">Trichinella spiralis</name>
    <name type="common">Trichina worm</name>
    <dbReference type="NCBI Taxonomy" id="6334"/>
    <lineage>
        <taxon>Eukaryota</taxon>
        <taxon>Metazoa</taxon>
        <taxon>Ecdysozoa</taxon>
        <taxon>Nematoda</taxon>
        <taxon>Enoplea</taxon>
        <taxon>Dorylaimia</taxon>
        <taxon>Trichinellida</taxon>
        <taxon>Trichinellidae</taxon>
        <taxon>Trichinella</taxon>
    </lineage>
</organism>
<dbReference type="SUPFAM" id="SSF53098">
    <property type="entry name" value="Ribonuclease H-like"/>
    <property type="match status" value="1"/>
</dbReference>
<evidence type="ECO:0000313" key="3">
    <source>
        <dbReference type="Proteomes" id="UP000054776"/>
    </source>
</evidence>
<evidence type="ECO:0008006" key="4">
    <source>
        <dbReference type="Google" id="ProtNLM"/>
    </source>
</evidence>
<dbReference type="AlphaFoldDB" id="A0A0V1ANQ5"/>
<name>A0A0V1ANQ5_TRISP</name>
<dbReference type="EMBL" id="JYDH01000422">
    <property type="protein sequence ID" value="KRY26459.1"/>
    <property type="molecule type" value="Genomic_DNA"/>
</dbReference>
<feature type="region of interest" description="Disordered" evidence="1">
    <location>
        <begin position="15"/>
        <end position="45"/>
    </location>
</feature>
<gene>
    <name evidence="2" type="ORF">T01_2493</name>
</gene>
<dbReference type="OrthoDB" id="10047254at2759"/>
<dbReference type="Gene3D" id="3.30.420.10">
    <property type="entry name" value="Ribonuclease H-like superfamily/Ribonuclease H"/>
    <property type="match status" value="1"/>
</dbReference>
<dbReference type="InterPro" id="IPR012337">
    <property type="entry name" value="RNaseH-like_sf"/>
</dbReference>
<dbReference type="STRING" id="6334.A0A0V1ANQ5"/>
<accession>A0A0V1ANQ5</accession>
<proteinExistence type="predicted"/>
<dbReference type="InterPro" id="IPR036397">
    <property type="entry name" value="RNaseH_sf"/>
</dbReference>
<dbReference type="InParanoid" id="A0A0V1ANQ5"/>
<reference evidence="2 3" key="1">
    <citation type="submission" date="2015-01" db="EMBL/GenBank/DDBJ databases">
        <title>Evolution of Trichinella species and genotypes.</title>
        <authorList>
            <person name="Korhonen P.K."/>
            <person name="Edoardo P."/>
            <person name="Giuseppe L.R."/>
            <person name="Gasser R.B."/>
        </authorList>
    </citation>
    <scope>NUCLEOTIDE SEQUENCE [LARGE SCALE GENOMIC DNA]</scope>
    <source>
        <strain evidence="2">ISS3</strain>
    </source>
</reference>
<protein>
    <recommendedName>
        <fullName evidence="4">Integrase catalytic domain-containing protein</fullName>
    </recommendedName>
</protein>